<dbReference type="Proteomes" id="UP000325780">
    <property type="component" value="Unassembled WGS sequence"/>
</dbReference>
<dbReference type="GO" id="GO:0005737">
    <property type="term" value="C:cytoplasm"/>
    <property type="evidence" value="ECO:0007669"/>
    <property type="project" value="TreeGrafter"/>
</dbReference>
<feature type="region of interest" description="Disordered" evidence="1">
    <location>
        <begin position="1"/>
        <end position="74"/>
    </location>
</feature>
<dbReference type="InterPro" id="IPR009060">
    <property type="entry name" value="UBA-like_sf"/>
</dbReference>
<feature type="compositionally biased region" description="Polar residues" evidence="1">
    <location>
        <begin position="392"/>
        <end position="403"/>
    </location>
</feature>
<dbReference type="Pfam" id="PF02845">
    <property type="entry name" value="CUE"/>
    <property type="match status" value="1"/>
</dbReference>
<dbReference type="GO" id="GO:0043130">
    <property type="term" value="F:ubiquitin binding"/>
    <property type="evidence" value="ECO:0007669"/>
    <property type="project" value="InterPro"/>
</dbReference>
<dbReference type="OrthoDB" id="9942608at2759"/>
<feature type="compositionally biased region" description="Basic and acidic residues" evidence="1">
    <location>
        <begin position="357"/>
        <end position="366"/>
    </location>
</feature>
<feature type="compositionally biased region" description="Basic and acidic residues" evidence="1">
    <location>
        <begin position="231"/>
        <end position="253"/>
    </location>
</feature>
<name>A0A5N6TLL5_ASPAV</name>
<dbReference type="EMBL" id="ML742217">
    <property type="protein sequence ID" value="KAE8147246.1"/>
    <property type="molecule type" value="Genomic_DNA"/>
</dbReference>
<gene>
    <name evidence="3" type="ORF">BDV25DRAFT_160742</name>
</gene>
<reference evidence="3 4" key="1">
    <citation type="submission" date="2019-04" db="EMBL/GenBank/DDBJ databases">
        <title>Friends and foes A comparative genomics study of 23 Aspergillus species from section Flavi.</title>
        <authorList>
            <consortium name="DOE Joint Genome Institute"/>
            <person name="Kjaerbolling I."/>
            <person name="Vesth T."/>
            <person name="Frisvad J.C."/>
            <person name="Nybo J.L."/>
            <person name="Theobald S."/>
            <person name="Kildgaard S."/>
            <person name="Isbrandt T."/>
            <person name="Kuo A."/>
            <person name="Sato A."/>
            <person name="Lyhne E.K."/>
            <person name="Kogle M.E."/>
            <person name="Wiebenga A."/>
            <person name="Kun R.S."/>
            <person name="Lubbers R.J."/>
            <person name="Makela M.R."/>
            <person name="Barry K."/>
            <person name="Chovatia M."/>
            <person name="Clum A."/>
            <person name="Daum C."/>
            <person name="Haridas S."/>
            <person name="He G."/>
            <person name="LaButti K."/>
            <person name="Lipzen A."/>
            <person name="Mondo S."/>
            <person name="Riley R."/>
            <person name="Salamov A."/>
            <person name="Simmons B.A."/>
            <person name="Magnuson J.K."/>
            <person name="Henrissat B."/>
            <person name="Mortensen U.H."/>
            <person name="Larsen T.O."/>
            <person name="Devries R.P."/>
            <person name="Grigoriev I.V."/>
            <person name="Machida M."/>
            <person name="Baker S.E."/>
            <person name="Andersen M.R."/>
        </authorList>
    </citation>
    <scope>NUCLEOTIDE SEQUENCE [LARGE SCALE GENOMIC DNA]</scope>
    <source>
        <strain evidence="3 4">IBT 18842</strain>
    </source>
</reference>
<evidence type="ECO:0000259" key="2">
    <source>
        <dbReference type="PROSITE" id="PS51140"/>
    </source>
</evidence>
<keyword evidence="4" id="KW-1185">Reference proteome</keyword>
<feature type="domain" description="CUE" evidence="2">
    <location>
        <begin position="67"/>
        <end position="110"/>
    </location>
</feature>
<organism evidence="3 4">
    <name type="scientific">Aspergillus avenaceus</name>
    <dbReference type="NCBI Taxonomy" id="36643"/>
    <lineage>
        <taxon>Eukaryota</taxon>
        <taxon>Fungi</taxon>
        <taxon>Dikarya</taxon>
        <taxon>Ascomycota</taxon>
        <taxon>Pezizomycotina</taxon>
        <taxon>Eurotiomycetes</taxon>
        <taxon>Eurotiomycetidae</taxon>
        <taxon>Eurotiales</taxon>
        <taxon>Aspergillaceae</taxon>
        <taxon>Aspergillus</taxon>
        <taxon>Aspergillus subgen. Circumdati</taxon>
    </lineage>
</organism>
<dbReference type="PROSITE" id="PS51140">
    <property type="entry name" value="CUE"/>
    <property type="match status" value="1"/>
</dbReference>
<dbReference type="GO" id="GO:0006511">
    <property type="term" value="P:ubiquitin-dependent protein catabolic process"/>
    <property type="evidence" value="ECO:0007669"/>
    <property type="project" value="TreeGrafter"/>
</dbReference>
<sequence length="403" mass="44584">MAEEGKTNTNKLPPGPYTHNPESPTTARPLDFDDEPQESGVTAVSPISNQHVATEVAPPKPPRPLSPQQQAETTLKEAFPSIDVSVVRAVLVASNWDVERAFHALLGMTDPSAIEQEVPPPRPPRPSAAQRQLEADELYARQLAEHYNRRAPQLHREGGPPYERARRNSELSEDKEYSFFEDDLPVIRENIRKGFLETQTKVNSWVQNIRKRLDGEEQEEMSSGQVPPEENYVRARRSGDMSRRSGDRERYDADPQVLSDDFSALEMRDTEAPPPRPPRPLANPTLYQASSPSPDRRKVSFQEGPPTAIGANYESPEPSRAPHSTGGKPSKWQPLSTIEPSPVGDHDPFSLGDSEDEKDHKPKEPNTVDGTNHTKGTIGEPMVGELGELGPPSNNTKTDGGKS</sequence>
<feature type="compositionally biased region" description="Pro residues" evidence="1">
    <location>
        <begin position="272"/>
        <end position="281"/>
    </location>
</feature>
<dbReference type="SMART" id="SM00546">
    <property type="entry name" value="CUE"/>
    <property type="match status" value="1"/>
</dbReference>
<feature type="region of interest" description="Disordered" evidence="1">
    <location>
        <begin position="214"/>
        <end position="403"/>
    </location>
</feature>
<evidence type="ECO:0000313" key="3">
    <source>
        <dbReference type="EMBL" id="KAE8147246.1"/>
    </source>
</evidence>
<feature type="region of interest" description="Disordered" evidence="1">
    <location>
        <begin position="147"/>
        <end position="174"/>
    </location>
</feature>
<dbReference type="CDD" id="cd14372">
    <property type="entry name" value="CUE_Cue5p_like"/>
    <property type="match status" value="1"/>
</dbReference>
<dbReference type="SUPFAM" id="SSF46934">
    <property type="entry name" value="UBA-like"/>
    <property type="match status" value="1"/>
</dbReference>
<proteinExistence type="predicted"/>
<dbReference type="Gene3D" id="1.10.8.10">
    <property type="entry name" value="DNA helicase RuvA subunit, C-terminal domain"/>
    <property type="match status" value="1"/>
</dbReference>
<protein>
    <recommendedName>
        <fullName evidence="2">CUE domain-containing protein</fullName>
    </recommendedName>
</protein>
<dbReference type="PANTHER" id="PTHR16461:SF5">
    <property type="entry name" value="TOLL-INTERACTING PROTEIN"/>
    <property type="match status" value="1"/>
</dbReference>
<dbReference type="AlphaFoldDB" id="A0A5N6TLL5"/>
<dbReference type="PANTHER" id="PTHR16461">
    <property type="entry name" value="TOLL-INTERACTING PROTEIN"/>
    <property type="match status" value="1"/>
</dbReference>
<dbReference type="FunFam" id="1.10.8.10:FF:000064">
    <property type="entry name" value="Similar to CUE domain-containing protein"/>
    <property type="match status" value="1"/>
</dbReference>
<accession>A0A5N6TLL5</accession>
<feature type="region of interest" description="Disordered" evidence="1">
    <location>
        <begin position="113"/>
        <end position="132"/>
    </location>
</feature>
<dbReference type="InterPro" id="IPR003892">
    <property type="entry name" value="CUE"/>
</dbReference>
<evidence type="ECO:0000313" key="4">
    <source>
        <dbReference type="Proteomes" id="UP000325780"/>
    </source>
</evidence>
<feature type="compositionally biased region" description="Polar residues" evidence="1">
    <location>
        <begin position="39"/>
        <end position="52"/>
    </location>
</feature>
<dbReference type="GO" id="GO:0031624">
    <property type="term" value="F:ubiquitin conjugating enzyme binding"/>
    <property type="evidence" value="ECO:0007669"/>
    <property type="project" value="TreeGrafter"/>
</dbReference>
<evidence type="ECO:0000256" key="1">
    <source>
        <dbReference type="SAM" id="MobiDB-lite"/>
    </source>
</evidence>
<dbReference type="InterPro" id="IPR041807">
    <property type="entry name" value="Cue5/Don1_CUE"/>
</dbReference>